<keyword evidence="4" id="KW-0812">Transmembrane</keyword>
<dbReference type="InterPro" id="IPR043128">
    <property type="entry name" value="Rev_trsase/Diguanyl_cyclase"/>
</dbReference>
<feature type="transmembrane region" description="Helical" evidence="4">
    <location>
        <begin position="159"/>
        <end position="177"/>
    </location>
</feature>
<dbReference type="InterPro" id="IPR050469">
    <property type="entry name" value="Diguanylate_Cyclase"/>
</dbReference>
<feature type="transmembrane region" description="Helical" evidence="4">
    <location>
        <begin position="78"/>
        <end position="97"/>
    </location>
</feature>
<dbReference type="PANTHER" id="PTHR45138">
    <property type="entry name" value="REGULATORY COMPONENTS OF SENSORY TRANSDUCTION SYSTEM"/>
    <property type="match status" value="1"/>
</dbReference>
<keyword evidence="6" id="KW-0808">Transferase</keyword>
<keyword evidence="6" id="KW-0548">Nucleotidyltransferase</keyword>
<gene>
    <name evidence="6" type="primary">adrA_2</name>
    <name evidence="6" type="ORF">VCE7224_00439</name>
</gene>
<evidence type="ECO:0000259" key="5">
    <source>
        <dbReference type="PROSITE" id="PS50887"/>
    </source>
</evidence>
<dbReference type="NCBIfam" id="TIGR00254">
    <property type="entry name" value="GGDEF"/>
    <property type="match status" value="1"/>
</dbReference>
<evidence type="ECO:0000256" key="4">
    <source>
        <dbReference type="SAM" id="Phobius"/>
    </source>
</evidence>
<feature type="domain" description="GGDEF" evidence="5">
    <location>
        <begin position="237"/>
        <end position="362"/>
    </location>
</feature>
<name>A0A1C3J977_9VIBR</name>
<dbReference type="Pfam" id="PF00990">
    <property type="entry name" value="GGDEF"/>
    <property type="match status" value="1"/>
</dbReference>
<feature type="transmembrane region" description="Helical" evidence="4">
    <location>
        <begin position="109"/>
        <end position="128"/>
    </location>
</feature>
<dbReference type="Gene3D" id="3.30.70.270">
    <property type="match status" value="1"/>
</dbReference>
<dbReference type="SUPFAM" id="SSF55073">
    <property type="entry name" value="Nucleotide cyclase"/>
    <property type="match status" value="1"/>
</dbReference>
<evidence type="ECO:0000256" key="3">
    <source>
        <dbReference type="ARBA" id="ARBA00034247"/>
    </source>
</evidence>
<keyword evidence="7" id="KW-1185">Reference proteome</keyword>
<dbReference type="InterPro" id="IPR000160">
    <property type="entry name" value="GGDEF_dom"/>
</dbReference>
<keyword evidence="4" id="KW-0472">Membrane</keyword>
<dbReference type="GO" id="GO:0052621">
    <property type="term" value="F:diguanylate cyclase activity"/>
    <property type="evidence" value="ECO:0007669"/>
    <property type="project" value="UniProtKB-EC"/>
</dbReference>
<evidence type="ECO:0000256" key="1">
    <source>
        <dbReference type="ARBA" id="ARBA00001946"/>
    </source>
</evidence>
<organism evidence="6 7">
    <name type="scientific">Vibrio celticus</name>
    <dbReference type="NCBI Taxonomy" id="446372"/>
    <lineage>
        <taxon>Bacteria</taxon>
        <taxon>Pseudomonadati</taxon>
        <taxon>Pseudomonadota</taxon>
        <taxon>Gammaproteobacteria</taxon>
        <taxon>Vibrionales</taxon>
        <taxon>Vibrionaceae</taxon>
        <taxon>Vibrio</taxon>
    </lineage>
</organism>
<proteinExistence type="predicted"/>
<feature type="transmembrane region" description="Helical" evidence="4">
    <location>
        <begin position="46"/>
        <end position="66"/>
    </location>
</feature>
<evidence type="ECO:0000256" key="2">
    <source>
        <dbReference type="ARBA" id="ARBA00012528"/>
    </source>
</evidence>
<dbReference type="EC" id="2.7.7.65" evidence="2"/>
<dbReference type="EMBL" id="FLQZ01000007">
    <property type="protein sequence ID" value="SBT11722.1"/>
    <property type="molecule type" value="Genomic_DNA"/>
</dbReference>
<dbReference type="CDD" id="cd01949">
    <property type="entry name" value="GGDEF"/>
    <property type="match status" value="1"/>
</dbReference>
<comment type="cofactor">
    <cofactor evidence="1">
        <name>Mg(2+)</name>
        <dbReference type="ChEBI" id="CHEBI:18420"/>
    </cofactor>
</comment>
<dbReference type="SMART" id="SM00267">
    <property type="entry name" value="GGDEF"/>
    <property type="match status" value="1"/>
</dbReference>
<keyword evidence="4" id="KW-1133">Transmembrane helix</keyword>
<dbReference type="AlphaFoldDB" id="A0A1C3J977"/>
<dbReference type="InterPro" id="IPR029787">
    <property type="entry name" value="Nucleotide_cyclase"/>
</dbReference>
<dbReference type="PANTHER" id="PTHR45138:SF9">
    <property type="entry name" value="DIGUANYLATE CYCLASE DGCM-RELATED"/>
    <property type="match status" value="1"/>
</dbReference>
<evidence type="ECO:0000313" key="6">
    <source>
        <dbReference type="EMBL" id="SBT11722.1"/>
    </source>
</evidence>
<feature type="transmembrane region" description="Helical" evidence="4">
    <location>
        <begin position="21"/>
        <end position="40"/>
    </location>
</feature>
<reference evidence="7" key="1">
    <citation type="submission" date="2016-06" db="EMBL/GenBank/DDBJ databases">
        <authorList>
            <person name="Rodrigo-Torres L."/>
            <person name="Arahal D.R."/>
        </authorList>
    </citation>
    <scope>NUCLEOTIDE SEQUENCE [LARGE SCALE GENOMIC DNA]</scope>
    <source>
        <strain evidence="7">CECT 7224</strain>
    </source>
</reference>
<protein>
    <recommendedName>
        <fullName evidence="2">diguanylate cyclase</fullName>
        <ecNumber evidence="2">2.7.7.65</ecNumber>
    </recommendedName>
</protein>
<dbReference type="PROSITE" id="PS50887">
    <property type="entry name" value="GGDEF"/>
    <property type="match status" value="1"/>
</dbReference>
<evidence type="ECO:0000313" key="7">
    <source>
        <dbReference type="Proteomes" id="UP000092819"/>
    </source>
</evidence>
<feature type="transmembrane region" description="Helical" evidence="4">
    <location>
        <begin position="135"/>
        <end position="153"/>
    </location>
</feature>
<sequence length="362" mass="41435">MRSYSGFKNQRFKTYFDNEIYLPYINFIYIPISIFCAFIVTDYIHFGSECITPIIFRVILFLLMMAAARYCITNKPNVLELVESAFLVISSLFLVYVGRLAIELNNFDYQGGIILVMIYIGTFSRLSARYSISTLSFIFLAYLIGLAPLLYEVEPEHEIETISVYISAYILISAACIRRDLEVHKRFAQSEQLRKQAIQLRKQSNMFEALSYQDALTGCYNRLYLHQVIEPSIDRQRSITSIMIDIDHFKSINDTYGHQMGDMVIKELADEIQKRLPTSSNCFRYGGEEFLVLVQGETEASIESLVNALLESPTRLRLEVTISIGVKHAPQALGSVEQLIDDADQALYISKKGGRNKITWCD</sequence>
<comment type="catalytic activity">
    <reaction evidence="3">
        <text>2 GTP = 3',3'-c-di-GMP + 2 diphosphate</text>
        <dbReference type="Rhea" id="RHEA:24898"/>
        <dbReference type="ChEBI" id="CHEBI:33019"/>
        <dbReference type="ChEBI" id="CHEBI:37565"/>
        <dbReference type="ChEBI" id="CHEBI:58805"/>
        <dbReference type="EC" id="2.7.7.65"/>
    </reaction>
</comment>
<accession>A0A1C3J977</accession>
<dbReference type="Proteomes" id="UP000092819">
    <property type="component" value="Unassembled WGS sequence"/>
</dbReference>
<dbReference type="FunFam" id="3.30.70.270:FF:000001">
    <property type="entry name" value="Diguanylate cyclase domain protein"/>
    <property type="match status" value="1"/>
</dbReference>